<comment type="pathway">
    <text evidence="3">Secondary metabolite biosynthesis.</text>
</comment>
<feature type="transmembrane region" description="Helical" evidence="9">
    <location>
        <begin position="134"/>
        <end position="155"/>
    </location>
</feature>
<protein>
    <recommendedName>
        <fullName evidence="12">Para-hydroxybenzoate--polyprenyltransferase</fullName>
    </recommendedName>
</protein>
<keyword evidence="5" id="KW-0808">Transferase</keyword>
<evidence type="ECO:0000256" key="6">
    <source>
        <dbReference type="ARBA" id="ARBA00022692"/>
    </source>
</evidence>
<evidence type="ECO:0000256" key="4">
    <source>
        <dbReference type="ARBA" id="ARBA00005985"/>
    </source>
</evidence>
<evidence type="ECO:0000313" key="11">
    <source>
        <dbReference type="Proteomes" id="UP001590950"/>
    </source>
</evidence>
<evidence type="ECO:0008006" key="12">
    <source>
        <dbReference type="Google" id="ProtNLM"/>
    </source>
</evidence>
<feature type="transmembrane region" description="Helical" evidence="9">
    <location>
        <begin position="93"/>
        <end position="113"/>
    </location>
</feature>
<feature type="transmembrane region" description="Helical" evidence="9">
    <location>
        <begin position="267"/>
        <end position="287"/>
    </location>
</feature>
<dbReference type="InterPro" id="IPR000537">
    <property type="entry name" value="UbiA_prenyltransferase"/>
</dbReference>
<keyword evidence="6 9" id="KW-0812">Transmembrane</keyword>
<evidence type="ECO:0000256" key="5">
    <source>
        <dbReference type="ARBA" id="ARBA00022679"/>
    </source>
</evidence>
<proteinExistence type="inferred from homology"/>
<reference evidence="10 11" key="1">
    <citation type="submission" date="2024-09" db="EMBL/GenBank/DDBJ databases">
        <title>Rethinking Asexuality: The Enigmatic Case of Functional Sexual Genes in Lepraria (Stereocaulaceae).</title>
        <authorList>
            <person name="Doellman M."/>
            <person name="Sun Y."/>
            <person name="Barcenas-Pena A."/>
            <person name="Lumbsch H.T."/>
            <person name="Grewe F."/>
        </authorList>
    </citation>
    <scope>NUCLEOTIDE SEQUENCE [LARGE SCALE GENOMIC DNA]</scope>
    <source>
        <strain evidence="10 11">Mercado 3170</strain>
    </source>
</reference>
<organism evidence="10 11">
    <name type="scientific">Stereocaulon virgatum</name>
    <dbReference type="NCBI Taxonomy" id="373712"/>
    <lineage>
        <taxon>Eukaryota</taxon>
        <taxon>Fungi</taxon>
        <taxon>Dikarya</taxon>
        <taxon>Ascomycota</taxon>
        <taxon>Pezizomycotina</taxon>
        <taxon>Lecanoromycetes</taxon>
        <taxon>OSLEUM clade</taxon>
        <taxon>Lecanoromycetidae</taxon>
        <taxon>Lecanorales</taxon>
        <taxon>Lecanorineae</taxon>
        <taxon>Stereocaulaceae</taxon>
        <taxon>Stereocaulon</taxon>
    </lineage>
</organism>
<evidence type="ECO:0000256" key="1">
    <source>
        <dbReference type="ARBA" id="ARBA00001946"/>
    </source>
</evidence>
<evidence type="ECO:0000256" key="2">
    <source>
        <dbReference type="ARBA" id="ARBA00004141"/>
    </source>
</evidence>
<dbReference type="Gene3D" id="1.20.120.1780">
    <property type="entry name" value="UbiA prenyltransferase"/>
    <property type="match status" value="1"/>
</dbReference>
<feature type="transmembrane region" description="Helical" evidence="9">
    <location>
        <begin position="59"/>
        <end position="78"/>
    </location>
</feature>
<dbReference type="InterPro" id="IPR044878">
    <property type="entry name" value="UbiA_sf"/>
</dbReference>
<keyword evidence="7 9" id="KW-1133">Transmembrane helix</keyword>
<keyword evidence="8 9" id="KW-0472">Membrane</keyword>
<dbReference type="CDD" id="cd13959">
    <property type="entry name" value="PT_UbiA_COQ2"/>
    <property type="match status" value="1"/>
</dbReference>
<evidence type="ECO:0000256" key="9">
    <source>
        <dbReference type="SAM" id="Phobius"/>
    </source>
</evidence>
<evidence type="ECO:0000256" key="8">
    <source>
        <dbReference type="ARBA" id="ARBA00023136"/>
    </source>
</evidence>
<keyword evidence="11" id="KW-1185">Reference proteome</keyword>
<comment type="similarity">
    <text evidence="4">Belongs to the UbiA prenyltransferase family.</text>
</comment>
<dbReference type="EMBL" id="JBEFKJ010000001">
    <property type="protein sequence ID" value="KAL2048483.1"/>
    <property type="molecule type" value="Genomic_DNA"/>
</dbReference>
<name>A0ABR4ATM7_9LECA</name>
<dbReference type="Proteomes" id="UP001590950">
    <property type="component" value="Unassembled WGS sequence"/>
</dbReference>
<feature type="transmembrane region" description="Helical" evidence="9">
    <location>
        <begin position="161"/>
        <end position="177"/>
    </location>
</feature>
<dbReference type="Gene3D" id="1.10.357.140">
    <property type="entry name" value="UbiA prenyltransferase"/>
    <property type="match status" value="1"/>
</dbReference>
<sequence length="357" mass="39366">MLLRHRPSLSNKMSSTQPKQLTNLFPHLPPYTPPQHGLLSCLPSSWVPYAELMRLSRPIGIIIIYSPYLFGTLFAAAVSKPHPPPQLLFKTNVILFIATVLLRGGAVAFNDLADREIDGRIARTRHRPLARKAISPRNGYIFVAAQAIIWLAIVAQLSQRCIGYAIPLLGLVGLYPYSKRVTDFTPVVLGFTVAWGVFVGCAAMGVDPANMVVNSATPEAYALCCFYLSCALWTNIYETIYAHQDIQDDEKQGVRSMAVRLKGREKSVLSILATLQIGLLACTGWLIHAGPAYFIGTCFGVAVSLGVMIRQVDLRQPSECWWWFANGTWFVGGSILVGFLGEMWGEDMLQYAVASIT</sequence>
<feature type="transmembrane region" description="Helical" evidence="9">
    <location>
        <begin position="184"/>
        <end position="206"/>
    </location>
</feature>
<dbReference type="PANTHER" id="PTHR11048">
    <property type="entry name" value="PRENYLTRANSFERASES"/>
    <property type="match status" value="1"/>
</dbReference>
<dbReference type="InterPro" id="IPR039653">
    <property type="entry name" value="Prenyltransferase"/>
</dbReference>
<accession>A0ABR4ATM7</accession>
<feature type="transmembrane region" description="Helical" evidence="9">
    <location>
        <begin position="293"/>
        <end position="309"/>
    </location>
</feature>
<evidence type="ECO:0000256" key="7">
    <source>
        <dbReference type="ARBA" id="ARBA00022989"/>
    </source>
</evidence>
<gene>
    <name evidence="10" type="ORF">N7G274_000395</name>
</gene>
<evidence type="ECO:0000313" key="10">
    <source>
        <dbReference type="EMBL" id="KAL2048483.1"/>
    </source>
</evidence>
<comment type="cofactor">
    <cofactor evidence="1">
        <name>Mg(2+)</name>
        <dbReference type="ChEBI" id="CHEBI:18420"/>
    </cofactor>
</comment>
<feature type="transmembrane region" description="Helical" evidence="9">
    <location>
        <begin position="218"/>
        <end position="237"/>
    </location>
</feature>
<comment type="subcellular location">
    <subcellularLocation>
        <location evidence="2">Membrane</location>
        <topology evidence="2">Multi-pass membrane protein</topology>
    </subcellularLocation>
</comment>
<dbReference type="Pfam" id="PF01040">
    <property type="entry name" value="UbiA"/>
    <property type="match status" value="1"/>
</dbReference>
<comment type="caution">
    <text evidence="10">The sequence shown here is derived from an EMBL/GenBank/DDBJ whole genome shotgun (WGS) entry which is preliminary data.</text>
</comment>
<feature type="transmembrane region" description="Helical" evidence="9">
    <location>
        <begin position="321"/>
        <end position="341"/>
    </location>
</feature>
<dbReference type="PANTHER" id="PTHR11048:SF28">
    <property type="entry name" value="4-HYDROXYBENZOATE POLYPRENYLTRANSFERASE, MITOCHONDRIAL"/>
    <property type="match status" value="1"/>
</dbReference>
<evidence type="ECO:0000256" key="3">
    <source>
        <dbReference type="ARBA" id="ARBA00005179"/>
    </source>
</evidence>